<sequence length="282" mass="31960">MLDIPKRIEVIQSLLRENTRESLTYAALEGRLTIEYLCYERFKLSYSYLSIEDLKNWQPKHVVQQISEEINESVNKGFTLSISTEPLSGKSPTNKEEYESINYIPIGSQSAINLNKLHRFWHGLSNVALHIPVPTIDSGDINIYGDKEKIIKKITAFLYYLSELKGENLLMGGSLGKEFSFNCCACETLIKKPVKLLTSHVVANCINPKCNESYLIEPEKNNDHEITRRIIKFSCLDCKKDLDIPSNVFKGLKFEQQLNICCGECQSSLTVIMRPLVKGGSG</sequence>
<accession>A0ABR8P259</accession>
<gene>
    <name evidence="1" type="ORF">IF202_10820</name>
</gene>
<keyword evidence="2" id="KW-1185">Reference proteome</keyword>
<protein>
    <recommendedName>
        <fullName evidence="3">Thaumarchaeal output domain-containing protein</fullName>
    </recommendedName>
</protein>
<evidence type="ECO:0000313" key="1">
    <source>
        <dbReference type="EMBL" id="MBD5771543.1"/>
    </source>
</evidence>
<proteinExistence type="predicted"/>
<name>A0ABR8P259_9GAMM</name>
<organism evidence="1 2">
    <name type="scientific">Marinomonas colpomeniae</name>
    <dbReference type="NCBI Taxonomy" id="2774408"/>
    <lineage>
        <taxon>Bacteria</taxon>
        <taxon>Pseudomonadati</taxon>
        <taxon>Pseudomonadota</taxon>
        <taxon>Gammaproteobacteria</taxon>
        <taxon>Oceanospirillales</taxon>
        <taxon>Oceanospirillaceae</taxon>
        <taxon>Marinomonas</taxon>
    </lineage>
</organism>
<evidence type="ECO:0008006" key="3">
    <source>
        <dbReference type="Google" id="ProtNLM"/>
    </source>
</evidence>
<dbReference type="Proteomes" id="UP000604161">
    <property type="component" value="Unassembled WGS sequence"/>
</dbReference>
<comment type="caution">
    <text evidence="1">The sequence shown here is derived from an EMBL/GenBank/DDBJ whole genome shotgun (WGS) entry which is preliminary data.</text>
</comment>
<evidence type="ECO:0000313" key="2">
    <source>
        <dbReference type="Proteomes" id="UP000604161"/>
    </source>
</evidence>
<dbReference type="RefSeq" id="WP_191594914.1">
    <property type="nucleotide sequence ID" value="NZ_JACYFC010000003.1"/>
</dbReference>
<reference evidence="1 2" key="1">
    <citation type="submission" date="2020-09" db="EMBL/GenBank/DDBJ databases">
        <title>Marinomonas sp. nov., isolated from the cysticercosis algae of Qingdao, China.</title>
        <authorList>
            <person name="Sun X."/>
        </authorList>
    </citation>
    <scope>NUCLEOTIDE SEQUENCE [LARGE SCALE GENOMIC DNA]</scope>
    <source>
        <strain evidence="1 2">SM2066</strain>
    </source>
</reference>
<dbReference type="EMBL" id="JACYFC010000003">
    <property type="protein sequence ID" value="MBD5771543.1"/>
    <property type="molecule type" value="Genomic_DNA"/>
</dbReference>